<dbReference type="KEGG" id="vg:15013232"/>
<dbReference type="Proteomes" id="UP000201725">
    <property type="component" value="Segment"/>
</dbReference>
<organism evidence="1 2">
    <name type="scientific">Vibrio phage VBP32</name>
    <dbReference type="NCBI Taxonomy" id="754072"/>
    <lineage>
        <taxon>Viruses</taxon>
        <taxon>Duplodnaviria</taxon>
        <taxon>Heunggongvirae</taxon>
        <taxon>Uroviricota</taxon>
        <taxon>Caudoviricetes</taxon>
        <taxon>Schitoviridae</taxon>
        <taxon>Fuhrmanvirinae</taxon>
        <taxon>Stoningtonvirus</taxon>
        <taxon>Stoningtonvirus VBP47</taxon>
    </lineage>
</organism>
<accession>M4SMM9</accession>
<proteinExistence type="predicted"/>
<gene>
    <name evidence="1" type="ORF">VPMG_00099</name>
</gene>
<dbReference type="EMBL" id="HQ634196">
    <property type="protein sequence ID" value="AGH57238.1"/>
    <property type="molecule type" value="Genomic_DNA"/>
</dbReference>
<evidence type="ECO:0000313" key="1">
    <source>
        <dbReference type="EMBL" id="AGH57238.1"/>
    </source>
</evidence>
<dbReference type="GeneID" id="15013232"/>
<evidence type="ECO:0000313" key="2">
    <source>
        <dbReference type="Proteomes" id="UP000201725"/>
    </source>
</evidence>
<sequence>MINTKQNNNIGPQVTENIARWHHDRNLIEGATTWTQSKKLLEEFIELVAAQMPEQKDSAIAQQVHNWVDDLFTAGRIKTVAVEDAADALKDAIGDMHVVEVNIAEREGFPHAYASHSAYMEIKDRKGKMIDGTFVKEEDLNE</sequence>
<reference evidence="1 2" key="1">
    <citation type="submission" date="2010-11" db="EMBL/GenBank/DDBJ databases">
        <title>The Genome Sequence of Vibrio phage VBP32.</title>
        <authorList>
            <consortium name="The Broad Institute Genome Sequencing Platform"/>
            <person name="Henn M.R."/>
            <person name="Wharam S."/>
            <person name="Gilg I."/>
            <person name="Martinez Martinez J."/>
            <person name="Wilson W."/>
            <person name="Levin J."/>
            <person name="Malboeuf C."/>
            <person name="Casali M."/>
            <person name="Russ C."/>
            <person name="Lennon N."/>
            <person name="Chapman S.B."/>
            <person name="Erlich R."/>
            <person name="Young S.K."/>
            <person name="Yandava C."/>
            <person name="Zeng Q."/>
            <person name="Fitzgerald M.F."/>
            <person name="Alvarado L."/>
            <person name="Anderson S."/>
            <person name="Berlin A."/>
            <person name="Chen Z."/>
            <person name="Freedman E."/>
            <person name="Gellesch M."/>
            <person name="Goldberg J."/>
            <person name="Green L."/>
            <person name="Griggs A."/>
            <person name="Gujja S."/>
            <person name="Heilman E."/>
            <person name="Heiman D."/>
            <person name="Hollinger A."/>
            <person name="Howarth C."/>
            <person name="Larson L."/>
            <person name="Mehta T."/>
            <person name="Neiman D."/>
            <person name="Pearson M."/>
            <person name="Roberts A."/>
            <person name="Ryan E."/>
            <person name="Saif S."/>
            <person name="Shea T."/>
            <person name="Shenoy N."/>
            <person name="Sisk P."/>
            <person name="Stolte C."/>
            <person name="Sykes S."/>
            <person name="White J."/>
            <person name="Haas B."/>
            <person name="Nusbaum C."/>
            <person name="Birren B."/>
        </authorList>
    </citation>
    <scope>NUCLEOTIDE SEQUENCE [LARGE SCALE GENOMIC DNA]</scope>
    <source>
        <strain evidence="1 2">VBP32</strain>
    </source>
</reference>
<name>M4SMM9_9CAUD</name>
<dbReference type="RefSeq" id="YP_007676589.1">
    <property type="nucleotide sequence ID" value="NC_020868.1"/>
</dbReference>
<protein>
    <submittedName>
        <fullName evidence="1">Uncharacterized protein</fullName>
    </submittedName>
</protein>